<dbReference type="InterPro" id="IPR019008">
    <property type="entry name" value="Beta_sandwich_EMC7"/>
</dbReference>
<dbReference type="InterPro" id="IPR039163">
    <property type="entry name" value="EMC7"/>
</dbReference>
<evidence type="ECO:0000256" key="1">
    <source>
        <dbReference type="ARBA" id="ARBA00004167"/>
    </source>
</evidence>
<dbReference type="PANTHER" id="PTHR13605">
    <property type="entry name" value="ER MEMBRANE PROTEIN COMPLEX SUBUNIT 7"/>
    <property type="match status" value="1"/>
</dbReference>
<reference evidence="11 12" key="1">
    <citation type="journal article" date="2024" name="Nat. Commun.">
        <title>Phylogenomics reveals the evolutionary origins of lichenization in chlorophyte algae.</title>
        <authorList>
            <person name="Puginier C."/>
            <person name="Libourel C."/>
            <person name="Otte J."/>
            <person name="Skaloud P."/>
            <person name="Haon M."/>
            <person name="Grisel S."/>
            <person name="Petersen M."/>
            <person name="Berrin J.G."/>
            <person name="Delaux P.M."/>
            <person name="Dal Grande F."/>
            <person name="Keller J."/>
        </authorList>
    </citation>
    <scope>NUCLEOTIDE SEQUENCE [LARGE SCALE GENOMIC DNA]</scope>
    <source>
        <strain evidence="11 12">SAG 2043</strain>
    </source>
</reference>
<feature type="region of interest" description="Disordered" evidence="7">
    <location>
        <begin position="188"/>
        <end position="212"/>
    </location>
</feature>
<evidence type="ECO:0000256" key="6">
    <source>
        <dbReference type="ARBA" id="ARBA00023136"/>
    </source>
</evidence>
<dbReference type="SUPFAM" id="SSF49452">
    <property type="entry name" value="Starch-binding domain-like"/>
    <property type="match status" value="1"/>
</dbReference>
<dbReference type="GO" id="GO:0072546">
    <property type="term" value="C:EMC complex"/>
    <property type="evidence" value="ECO:0007669"/>
    <property type="project" value="TreeGrafter"/>
</dbReference>
<comment type="similarity">
    <text evidence="2">Belongs to the EMC7 family.</text>
</comment>
<dbReference type="Proteomes" id="UP001489004">
    <property type="component" value="Unassembled WGS sequence"/>
</dbReference>
<organism evidence="11 12">
    <name type="scientific">[Myrmecia] bisecta</name>
    <dbReference type="NCBI Taxonomy" id="41462"/>
    <lineage>
        <taxon>Eukaryota</taxon>
        <taxon>Viridiplantae</taxon>
        <taxon>Chlorophyta</taxon>
        <taxon>core chlorophytes</taxon>
        <taxon>Trebouxiophyceae</taxon>
        <taxon>Trebouxiales</taxon>
        <taxon>Trebouxiaceae</taxon>
        <taxon>Myrmecia</taxon>
    </lineage>
</organism>
<evidence type="ECO:0000259" key="10">
    <source>
        <dbReference type="Pfam" id="PF09430"/>
    </source>
</evidence>
<protein>
    <recommendedName>
        <fullName evidence="10">ER membrane protein complex subunit 7 beta-sandwich domain-containing protein</fullName>
    </recommendedName>
</protein>
<evidence type="ECO:0000256" key="3">
    <source>
        <dbReference type="ARBA" id="ARBA00022692"/>
    </source>
</evidence>
<dbReference type="Pfam" id="PF09430">
    <property type="entry name" value="EMC7_beta-sandw"/>
    <property type="match status" value="1"/>
</dbReference>
<keyword evidence="3 8" id="KW-0812">Transmembrane</keyword>
<evidence type="ECO:0000256" key="7">
    <source>
        <dbReference type="SAM" id="MobiDB-lite"/>
    </source>
</evidence>
<gene>
    <name evidence="11" type="ORF">WJX72_004990</name>
</gene>
<evidence type="ECO:0000256" key="5">
    <source>
        <dbReference type="ARBA" id="ARBA00022989"/>
    </source>
</evidence>
<evidence type="ECO:0000313" key="12">
    <source>
        <dbReference type="Proteomes" id="UP001489004"/>
    </source>
</evidence>
<comment type="subcellular location">
    <subcellularLocation>
        <location evidence="1">Membrane</location>
        <topology evidence="1">Single-pass membrane protein</topology>
    </subcellularLocation>
</comment>
<keyword evidence="12" id="KW-1185">Reference proteome</keyword>
<evidence type="ECO:0000256" key="8">
    <source>
        <dbReference type="SAM" id="Phobius"/>
    </source>
</evidence>
<feature type="domain" description="ER membrane protein complex subunit 7 beta-sandwich" evidence="10">
    <location>
        <begin position="67"/>
        <end position="163"/>
    </location>
</feature>
<sequence>MAMCRVASAILLLLPLLLSTYKLAYAANIPRKVHAAAAQPKGITVEGKLVFPPDGPTPAKMKLLLAVDGGQPRAGFPKADGTFVFHDVPPGTHLLDVSVIGLVYPQIRIEAAPSGQVIGTYAEDPLRVVAYPLTIMPTMRAQYFDEQPPFNLMSLLKSPYGLMAAFMLFGIFVLPKMKMDPESEEYKELMSGLSGNKARPALRASGSGNRRD</sequence>
<dbReference type="AlphaFoldDB" id="A0AAW1R680"/>
<accession>A0AAW1R680</accession>
<feature type="chain" id="PRO_5043598277" description="ER membrane protein complex subunit 7 beta-sandwich domain-containing protein" evidence="9">
    <location>
        <begin position="27"/>
        <end position="212"/>
    </location>
</feature>
<dbReference type="InterPro" id="IPR013784">
    <property type="entry name" value="Carb-bd-like_fold"/>
</dbReference>
<feature type="transmembrane region" description="Helical" evidence="8">
    <location>
        <begin position="160"/>
        <end position="177"/>
    </location>
</feature>
<evidence type="ECO:0000256" key="9">
    <source>
        <dbReference type="SAM" id="SignalP"/>
    </source>
</evidence>
<keyword evidence="5 8" id="KW-1133">Transmembrane helix</keyword>
<dbReference type="EMBL" id="JALJOR010000001">
    <property type="protein sequence ID" value="KAK9829293.1"/>
    <property type="molecule type" value="Genomic_DNA"/>
</dbReference>
<comment type="caution">
    <text evidence="11">The sequence shown here is derived from an EMBL/GenBank/DDBJ whole genome shotgun (WGS) entry which is preliminary data.</text>
</comment>
<evidence type="ECO:0000313" key="11">
    <source>
        <dbReference type="EMBL" id="KAK9829293.1"/>
    </source>
</evidence>
<evidence type="ECO:0000256" key="2">
    <source>
        <dbReference type="ARBA" id="ARBA00008880"/>
    </source>
</evidence>
<dbReference type="GO" id="GO:0030246">
    <property type="term" value="F:carbohydrate binding"/>
    <property type="evidence" value="ECO:0007669"/>
    <property type="project" value="InterPro"/>
</dbReference>
<name>A0AAW1R680_9CHLO</name>
<evidence type="ECO:0000256" key="4">
    <source>
        <dbReference type="ARBA" id="ARBA00022729"/>
    </source>
</evidence>
<proteinExistence type="inferred from homology"/>
<keyword evidence="6 8" id="KW-0472">Membrane</keyword>
<dbReference type="PANTHER" id="PTHR13605:SF4">
    <property type="entry name" value="ER MEMBRANE PROTEIN COMPLEX SUBUNIT 7"/>
    <property type="match status" value="1"/>
</dbReference>
<feature type="signal peptide" evidence="9">
    <location>
        <begin position="1"/>
        <end position="26"/>
    </location>
</feature>
<keyword evidence="4 9" id="KW-0732">Signal</keyword>